<evidence type="ECO:0000313" key="6">
    <source>
        <dbReference type="Proteomes" id="UP001326715"/>
    </source>
</evidence>
<protein>
    <submittedName>
        <fullName evidence="4">DUF4157 domain-containing protein</fullName>
    </submittedName>
</protein>
<accession>A0A1K1S2V9</accession>
<organism evidence="3 5">
    <name type="scientific">Chitinophaga sancti</name>
    <dbReference type="NCBI Taxonomy" id="1004"/>
    <lineage>
        <taxon>Bacteria</taxon>
        <taxon>Pseudomonadati</taxon>
        <taxon>Bacteroidota</taxon>
        <taxon>Chitinophagia</taxon>
        <taxon>Chitinophagales</taxon>
        <taxon>Chitinophagaceae</taxon>
        <taxon>Chitinophaga</taxon>
    </lineage>
</organism>
<feature type="compositionally biased region" description="Pro residues" evidence="1">
    <location>
        <begin position="514"/>
        <end position="572"/>
    </location>
</feature>
<dbReference type="AlphaFoldDB" id="A0A1K1S2V9"/>
<feature type="region of interest" description="Disordered" evidence="1">
    <location>
        <begin position="454"/>
        <end position="623"/>
    </location>
</feature>
<feature type="region of interest" description="Disordered" evidence="1">
    <location>
        <begin position="1"/>
        <end position="20"/>
    </location>
</feature>
<dbReference type="EMBL" id="CP140154">
    <property type="protein sequence ID" value="WQG88211.1"/>
    <property type="molecule type" value="Genomic_DNA"/>
</dbReference>
<feature type="compositionally biased region" description="Low complexity" evidence="1">
    <location>
        <begin position="498"/>
        <end position="513"/>
    </location>
</feature>
<evidence type="ECO:0000259" key="2">
    <source>
        <dbReference type="Pfam" id="PF13699"/>
    </source>
</evidence>
<dbReference type="EMBL" id="FPIZ01000016">
    <property type="protein sequence ID" value="SFW78415.1"/>
    <property type="molecule type" value="Genomic_DNA"/>
</dbReference>
<proteinExistence type="predicted"/>
<dbReference type="STRING" id="1004.SAMN05661012_04647"/>
<dbReference type="Pfam" id="PF13699">
    <property type="entry name" value="eCIS_core"/>
    <property type="match status" value="1"/>
</dbReference>
<evidence type="ECO:0000256" key="1">
    <source>
        <dbReference type="SAM" id="MobiDB-lite"/>
    </source>
</evidence>
<keyword evidence="6" id="KW-1185">Reference proteome</keyword>
<dbReference type="Proteomes" id="UP001326715">
    <property type="component" value="Chromosome"/>
</dbReference>
<sequence length="761" mass="80090">MLYANPQRESSHSSSSSAFFGEQQSSSFFAPVVQAKLNVNSPGDKYEQEADAVADKVSLMPDSAAKAPAVQRKCAKCEEEDKKEQGVMRKEAAEGGIQAPPQFESKLADTKGAGMPMAADTRSFMEGAFQTDLSHVRIHNNAAATSMSSTIQAKAFTHGSDIYFNSGQYNPQSKEGKHLLAHELTHTQQQGKTGGAVQRAPADGGVSTAVPYEKYGEGVESSYRQAGLVKEANAVQLCRVWGECEKVITEQEAYEMYRSGRITIGLDKQPQAPAPAPAKAPGTQPADMRPMVAGAPLAAGFVRSTAAAATAVEGTATATTATAATQGGATLTVLEGGATAATATPGTASLTLLQGGASTAATATEGAAVAGAVEGTAAVTALEGGATVAAPAAGAGVATVAIPVAVGVIVIVAAVSLVSYANFQAELQSKGITILPAPLGVCIANCHQPKAPLNNNPWGKGGSLGDGPFSQPWTQPNPFQQNPWGPITSWRGPLKPLTPTTPVKPATPAVPKTTPAPAPVKPATPTPGTKPAPAPVKPATPPVPKTTPVTPVPAPVTPAKPTTKPAPAPVKPAAPTTKPSTPVAPDATPNKRTKKKTSPKPRDITYPNPFPHTSPWDDVDDDTKSRCRTEWIEAKFGRFPCHSDYAKLFSGTRLEYRVTTPEGLTADFDAVRGDLLIEVKTGFEWMLNKNLGEKMKKRKKETLDRFLEQSIRQMLIGMECGYDVEWYFNSKPVAEMMKELLPHVEVKWRPYDCDVDGGDDW</sequence>
<name>A0A1K1S2V9_9BACT</name>
<dbReference type="Proteomes" id="UP000183788">
    <property type="component" value="Unassembled WGS sequence"/>
</dbReference>
<feature type="compositionally biased region" description="Low complexity" evidence="1">
    <location>
        <begin position="573"/>
        <end position="590"/>
    </location>
</feature>
<evidence type="ECO:0000313" key="5">
    <source>
        <dbReference type="Proteomes" id="UP000183788"/>
    </source>
</evidence>
<evidence type="ECO:0000313" key="3">
    <source>
        <dbReference type="EMBL" id="SFW78415.1"/>
    </source>
</evidence>
<feature type="domain" description="eCIS core" evidence="2">
    <location>
        <begin position="116"/>
        <end position="193"/>
    </location>
</feature>
<gene>
    <name evidence="3" type="ORF">SAMN05661012_04647</name>
    <name evidence="4" type="ORF">SR876_25105</name>
</gene>
<dbReference type="InterPro" id="IPR025295">
    <property type="entry name" value="eCIS_core_dom"/>
</dbReference>
<dbReference type="RefSeq" id="WP_177318674.1">
    <property type="nucleotide sequence ID" value="NZ_CP139972.1"/>
</dbReference>
<reference evidence="4 6" key="2">
    <citation type="submission" date="2023-11" db="EMBL/GenBank/DDBJ databases">
        <title>MicrobeMod: A computational toolkit for identifying prokaryotic methylation and restriction-modification with nanopore sequencing.</title>
        <authorList>
            <person name="Crits-Christoph A."/>
            <person name="Kang S.C."/>
            <person name="Lee H."/>
            <person name="Ostrov N."/>
        </authorList>
    </citation>
    <scope>NUCLEOTIDE SEQUENCE [LARGE SCALE GENOMIC DNA]</scope>
    <source>
        <strain evidence="4 6">ATCC 23090</strain>
    </source>
</reference>
<reference evidence="3 5" key="1">
    <citation type="submission" date="2016-11" db="EMBL/GenBank/DDBJ databases">
        <authorList>
            <person name="Jaros S."/>
            <person name="Januszkiewicz K."/>
            <person name="Wedrychowicz H."/>
        </authorList>
    </citation>
    <scope>NUCLEOTIDE SEQUENCE [LARGE SCALE GENOMIC DNA]</scope>
    <source>
        <strain evidence="3 5">DSM 784</strain>
    </source>
</reference>
<evidence type="ECO:0000313" key="4">
    <source>
        <dbReference type="EMBL" id="WQG88211.1"/>
    </source>
</evidence>
<feature type="compositionally biased region" description="Polar residues" evidence="1">
    <location>
        <begin position="471"/>
        <end position="483"/>
    </location>
</feature>